<proteinExistence type="predicted"/>
<dbReference type="InterPro" id="IPR015330">
    <property type="entry name" value="DNA_primase/pol_bifunc_N"/>
</dbReference>
<evidence type="ECO:0000313" key="2">
    <source>
        <dbReference type="EMBL" id="GAA2476573.1"/>
    </source>
</evidence>
<dbReference type="Proteomes" id="UP001501358">
    <property type="component" value="Unassembled WGS sequence"/>
</dbReference>
<reference evidence="2 3" key="1">
    <citation type="journal article" date="2019" name="Int. J. Syst. Evol. Microbiol.">
        <title>The Global Catalogue of Microorganisms (GCM) 10K type strain sequencing project: providing services to taxonomists for standard genome sequencing and annotation.</title>
        <authorList>
            <consortium name="The Broad Institute Genomics Platform"/>
            <consortium name="The Broad Institute Genome Sequencing Center for Infectious Disease"/>
            <person name="Wu L."/>
            <person name="Ma J."/>
        </authorList>
    </citation>
    <scope>NUCLEOTIDE SEQUENCE [LARGE SCALE GENOMIC DNA]</scope>
    <source>
        <strain evidence="2 3">JCM 6307</strain>
    </source>
</reference>
<organism evidence="2 3">
    <name type="scientific">Streptomyces thermolineatus</name>
    <dbReference type="NCBI Taxonomy" id="44033"/>
    <lineage>
        <taxon>Bacteria</taxon>
        <taxon>Bacillati</taxon>
        <taxon>Actinomycetota</taxon>
        <taxon>Actinomycetes</taxon>
        <taxon>Kitasatosporales</taxon>
        <taxon>Streptomycetaceae</taxon>
        <taxon>Streptomyces</taxon>
    </lineage>
</organism>
<evidence type="ECO:0000313" key="3">
    <source>
        <dbReference type="Proteomes" id="UP001501358"/>
    </source>
</evidence>
<evidence type="ECO:0000259" key="1">
    <source>
        <dbReference type="SMART" id="SM00943"/>
    </source>
</evidence>
<dbReference type="SMART" id="SM00943">
    <property type="entry name" value="Prim-Pol"/>
    <property type="match status" value="1"/>
</dbReference>
<feature type="domain" description="DNA primase/polymerase bifunctional N-terminal" evidence="1">
    <location>
        <begin position="19"/>
        <end position="200"/>
    </location>
</feature>
<comment type="caution">
    <text evidence="2">The sequence shown here is derived from an EMBL/GenBank/DDBJ whole genome shotgun (WGS) entry which is preliminary data.</text>
</comment>
<name>A0ABN3L552_9ACTN</name>
<dbReference type="EMBL" id="BAAATA010000004">
    <property type="protein sequence ID" value="GAA2476573.1"/>
    <property type="molecule type" value="Genomic_DNA"/>
</dbReference>
<protein>
    <submittedName>
        <fullName evidence="2">Bifunctional DNA primase/polymerase</fullName>
    </submittedName>
</protein>
<keyword evidence="3" id="KW-1185">Reference proteome</keyword>
<dbReference type="RefSeq" id="WP_344381951.1">
    <property type="nucleotide sequence ID" value="NZ_BAAATA010000004.1"/>
</dbReference>
<gene>
    <name evidence="2" type="ORF">GCM10010406_10930</name>
</gene>
<sequence>MREILGRRRRTRSALLDAALTCAERWHWPVLPGAGMRTRPSCLGLRRDRDGSCTCLLPECVVPGAHPEDPGLLAATSDPRMVRWWWTNRPDAPIVLATGTAVSAVSLPAVSGRRALRLFDLLGVRVGPVTATPTRLTLLVAPYSMEELGELLHEHDWVPSSLRYHGRGGYVVLPPSEVGAGRVRWERPPPEAPGGGAPWLPTVTAVVDALVEASRLAPDGTRLAY</sequence>
<accession>A0ABN3L552</accession>
<dbReference type="Pfam" id="PF09250">
    <property type="entry name" value="Prim-Pol"/>
    <property type="match status" value="1"/>
</dbReference>